<dbReference type="SUPFAM" id="SSF56935">
    <property type="entry name" value="Porins"/>
    <property type="match status" value="1"/>
</dbReference>
<dbReference type="InterPro" id="IPR012910">
    <property type="entry name" value="Plug_dom"/>
</dbReference>
<dbReference type="PROSITE" id="PS51257">
    <property type="entry name" value="PROKAR_LIPOPROTEIN"/>
    <property type="match status" value="1"/>
</dbReference>
<dbReference type="InterPro" id="IPR037066">
    <property type="entry name" value="Plug_dom_sf"/>
</dbReference>
<keyword evidence="8" id="KW-0626">Porin</keyword>
<dbReference type="InterPro" id="IPR036942">
    <property type="entry name" value="Beta-barrel_TonB_sf"/>
</dbReference>
<keyword evidence="16" id="KW-0675">Receptor</keyword>
<dbReference type="STRING" id="1931241.BVH74_15380"/>
<keyword evidence="4 11" id="KW-0812">Transmembrane</keyword>
<dbReference type="EMBL" id="CP020100">
    <property type="protein sequence ID" value="AQZ96049.1"/>
    <property type="molecule type" value="Genomic_DNA"/>
</dbReference>
<dbReference type="InterPro" id="IPR010101">
    <property type="entry name" value="B12_transptr_BtuB"/>
</dbReference>
<accession>A0A1V0B7Z7</accession>
<keyword evidence="9 11" id="KW-0472">Membrane</keyword>
<dbReference type="InterPro" id="IPR039426">
    <property type="entry name" value="TonB-dep_rcpt-like"/>
</dbReference>
<evidence type="ECO:0000256" key="5">
    <source>
        <dbReference type="ARBA" id="ARBA00022729"/>
    </source>
</evidence>
<keyword evidence="5 13" id="KW-0732">Signal</keyword>
<keyword evidence="2 11" id="KW-0813">Transport</keyword>
<dbReference type="PANTHER" id="PTHR30069">
    <property type="entry name" value="TONB-DEPENDENT OUTER MEMBRANE RECEPTOR"/>
    <property type="match status" value="1"/>
</dbReference>
<evidence type="ECO:0000256" key="13">
    <source>
        <dbReference type="SAM" id="SignalP"/>
    </source>
</evidence>
<dbReference type="GO" id="GO:0009279">
    <property type="term" value="C:cell outer membrane"/>
    <property type="evidence" value="ECO:0007669"/>
    <property type="project" value="UniProtKB-SubCell"/>
</dbReference>
<protein>
    <submittedName>
        <fullName evidence="16">TonB-dependent vitamin B12 receptor</fullName>
    </submittedName>
</protein>
<keyword evidence="7 12" id="KW-0798">TonB box</keyword>
<evidence type="ECO:0000313" key="17">
    <source>
        <dbReference type="Proteomes" id="UP000243488"/>
    </source>
</evidence>
<feature type="chain" id="PRO_5012301785" evidence="13">
    <location>
        <begin position="23"/>
        <end position="605"/>
    </location>
</feature>
<evidence type="ECO:0000259" key="14">
    <source>
        <dbReference type="Pfam" id="PF00593"/>
    </source>
</evidence>
<evidence type="ECO:0000256" key="3">
    <source>
        <dbReference type="ARBA" id="ARBA00022452"/>
    </source>
</evidence>
<dbReference type="RefSeq" id="WP_080050942.1">
    <property type="nucleotide sequence ID" value="NZ_CP020100.1"/>
</dbReference>
<dbReference type="Gene3D" id="2.40.170.20">
    <property type="entry name" value="TonB-dependent receptor, beta-barrel domain"/>
    <property type="match status" value="1"/>
</dbReference>
<dbReference type="PANTHER" id="PTHR30069:SF53">
    <property type="entry name" value="COLICIN I RECEPTOR-RELATED"/>
    <property type="match status" value="1"/>
</dbReference>
<dbReference type="Gene3D" id="2.170.130.10">
    <property type="entry name" value="TonB-dependent receptor, plug domain"/>
    <property type="match status" value="1"/>
</dbReference>
<comment type="subcellular location">
    <subcellularLocation>
        <location evidence="1 11">Cell outer membrane</location>
        <topology evidence="1 11">Multi-pass membrane protein</topology>
    </subcellularLocation>
</comment>
<dbReference type="CDD" id="cd01347">
    <property type="entry name" value="ligand_gated_channel"/>
    <property type="match status" value="1"/>
</dbReference>
<evidence type="ECO:0000256" key="7">
    <source>
        <dbReference type="ARBA" id="ARBA00023077"/>
    </source>
</evidence>
<evidence type="ECO:0000256" key="9">
    <source>
        <dbReference type="ARBA" id="ARBA00023136"/>
    </source>
</evidence>
<evidence type="ECO:0000313" key="16">
    <source>
        <dbReference type="EMBL" id="AQZ96049.1"/>
    </source>
</evidence>
<dbReference type="Pfam" id="PF07715">
    <property type="entry name" value="Plug"/>
    <property type="match status" value="1"/>
</dbReference>
<evidence type="ECO:0000256" key="10">
    <source>
        <dbReference type="ARBA" id="ARBA00023237"/>
    </source>
</evidence>
<evidence type="ECO:0000256" key="11">
    <source>
        <dbReference type="PROSITE-ProRule" id="PRU01360"/>
    </source>
</evidence>
<dbReference type="GO" id="GO:0006811">
    <property type="term" value="P:monoatomic ion transport"/>
    <property type="evidence" value="ECO:0007669"/>
    <property type="project" value="UniProtKB-KW"/>
</dbReference>
<dbReference type="KEGG" id="ppha:BVH74_15380"/>
<gene>
    <name evidence="16" type="ORF">BVH74_15380</name>
</gene>
<dbReference type="GO" id="GO:0015420">
    <property type="term" value="F:ABC-type vitamin B12 transporter activity"/>
    <property type="evidence" value="ECO:0007669"/>
    <property type="project" value="InterPro"/>
</dbReference>
<keyword evidence="3 11" id="KW-1134">Transmembrane beta strand</keyword>
<keyword evidence="6" id="KW-0406">Ion transport</keyword>
<sequence length="605" mass="66391">MKMLPRTPLALALMASACLSHAQSLHLDSQVVTATRTNQSIAANLAAVTVIDRADIERLQATDALDLLRRTPSVSIVNNGGPGKSSSIGIRGTNSDHVLVLIDGVRIGSVTSGNAALQNLPMEQIERIEIVRGPRSSLYGSEAIGGVIQIFTRQGSKGDPKPWASVTTGSRNHLAGSAGVAGGFGNAWYNLGVSSLSTRGIDARPGRGDPDNDGYRELSANLKAGYRFANGLEIDGHVLETHSSNDFDSGFKANSDSVLKTHGLNARFAPLDPWRVTLQAARSEDKSDNFNGSNFTSRFDTRRDSFGWQNDIDLAPGQVLTLGYDHLIDEVSSSTDYSKGRRTNKGYYAQYLGQRGIHEWQLGLRHDDNQQHGDHTTGNIGYGISLTDSLQLVGSYGTAFKAPTFNQLYFPGFGNPDIKEETSRNYELGLRGQHDWGTWAVNVFRNEVEDLIASVNLGGGVWLAENVDKAVIKGIELELAGHWWGWDVASNLTLQDPSNRSKRANQGDLLARRAEQLFNLDVDRRFGRIGVGASLHAEGRRWDNAANTTDLHGYNTVDLRAEYWFSQQWRVQARISNLFDTDYETAASYQQQGRAGYLTVRYQML</sequence>
<evidence type="ECO:0000256" key="4">
    <source>
        <dbReference type="ARBA" id="ARBA00022692"/>
    </source>
</evidence>
<feature type="domain" description="TonB-dependent receptor-like beta-barrel" evidence="14">
    <location>
        <begin position="183"/>
        <end position="578"/>
    </location>
</feature>
<proteinExistence type="inferred from homology"/>
<dbReference type="NCBIfam" id="TIGR01779">
    <property type="entry name" value="TonB-B12"/>
    <property type="match status" value="1"/>
</dbReference>
<dbReference type="GO" id="GO:0015288">
    <property type="term" value="F:porin activity"/>
    <property type="evidence" value="ECO:0007669"/>
    <property type="project" value="UniProtKB-KW"/>
</dbReference>
<feature type="signal peptide" evidence="13">
    <location>
        <begin position="1"/>
        <end position="22"/>
    </location>
</feature>
<evidence type="ECO:0000256" key="12">
    <source>
        <dbReference type="RuleBase" id="RU003357"/>
    </source>
</evidence>
<dbReference type="AlphaFoldDB" id="A0A1V0B7Z7"/>
<keyword evidence="17" id="KW-1185">Reference proteome</keyword>
<dbReference type="GO" id="GO:0046930">
    <property type="term" value="C:pore complex"/>
    <property type="evidence" value="ECO:0007669"/>
    <property type="project" value="UniProtKB-KW"/>
</dbReference>
<evidence type="ECO:0000259" key="15">
    <source>
        <dbReference type="Pfam" id="PF07715"/>
    </source>
</evidence>
<dbReference type="InterPro" id="IPR000531">
    <property type="entry name" value="Beta-barrel_TonB"/>
</dbReference>
<organism evidence="16 17">
    <name type="scientific">Halopseudomonas phragmitis</name>
    <dbReference type="NCBI Taxonomy" id="1931241"/>
    <lineage>
        <taxon>Bacteria</taxon>
        <taxon>Pseudomonadati</taxon>
        <taxon>Pseudomonadota</taxon>
        <taxon>Gammaproteobacteria</taxon>
        <taxon>Pseudomonadales</taxon>
        <taxon>Pseudomonadaceae</taxon>
        <taxon>Halopseudomonas</taxon>
    </lineage>
</organism>
<reference evidence="16 17" key="1">
    <citation type="submission" date="2017-03" db="EMBL/GenBank/DDBJ databases">
        <title>Complete genome sequence of the novel DNRA strain Pseudomonas sp. S-6-2 isolated from Chinese polluted river sediment. Journal of Biotechnology.</title>
        <authorList>
            <person name="Li J."/>
            <person name="Xiang F."/>
            <person name="Wang L."/>
            <person name="Xi L."/>
            <person name="Liu J."/>
        </authorList>
    </citation>
    <scope>NUCLEOTIDE SEQUENCE [LARGE SCALE GENOMIC DNA]</scope>
    <source>
        <strain evidence="16 17">S-6-2</strain>
    </source>
</reference>
<keyword evidence="10 11" id="KW-0998">Cell outer membrane</keyword>
<name>A0A1V0B7Z7_9GAMM</name>
<evidence type="ECO:0000256" key="8">
    <source>
        <dbReference type="ARBA" id="ARBA00023114"/>
    </source>
</evidence>
<dbReference type="Pfam" id="PF00593">
    <property type="entry name" value="TonB_dep_Rec_b-barrel"/>
    <property type="match status" value="1"/>
</dbReference>
<evidence type="ECO:0000256" key="2">
    <source>
        <dbReference type="ARBA" id="ARBA00022448"/>
    </source>
</evidence>
<evidence type="ECO:0000256" key="6">
    <source>
        <dbReference type="ARBA" id="ARBA00023065"/>
    </source>
</evidence>
<dbReference type="Proteomes" id="UP000243488">
    <property type="component" value="Chromosome"/>
</dbReference>
<comment type="similarity">
    <text evidence="11 12">Belongs to the TonB-dependent receptor family.</text>
</comment>
<dbReference type="PROSITE" id="PS52016">
    <property type="entry name" value="TONB_DEPENDENT_REC_3"/>
    <property type="match status" value="1"/>
</dbReference>
<evidence type="ECO:0000256" key="1">
    <source>
        <dbReference type="ARBA" id="ARBA00004571"/>
    </source>
</evidence>
<feature type="domain" description="TonB-dependent receptor plug" evidence="15">
    <location>
        <begin position="45"/>
        <end position="147"/>
    </location>
</feature>